<name>E4YIF0_OIKDI</name>
<dbReference type="InterPro" id="IPR043504">
    <property type="entry name" value="Peptidase_S1_PA_chymotrypsin"/>
</dbReference>
<keyword evidence="1" id="KW-1015">Disulfide bond</keyword>
<dbReference type="PANTHER" id="PTHR24252">
    <property type="entry name" value="ACROSIN-RELATED"/>
    <property type="match status" value="1"/>
</dbReference>
<dbReference type="InterPro" id="IPR001254">
    <property type="entry name" value="Trypsin_dom"/>
</dbReference>
<dbReference type="GO" id="GO:0004252">
    <property type="term" value="F:serine-type endopeptidase activity"/>
    <property type="evidence" value="ECO:0007669"/>
    <property type="project" value="InterPro"/>
</dbReference>
<dbReference type="AlphaFoldDB" id="E4YIF0"/>
<dbReference type="Pfam" id="PF00089">
    <property type="entry name" value="Trypsin"/>
    <property type="match status" value="1"/>
</dbReference>
<reference evidence="3" key="1">
    <citation type="journal article" date="2010" name="Science">
        <title>Plasticity of animal genome architecture unmasked by rapid evolution of a pelagic tunicate.</title>
        <authorList>
            <person name="Denoeud F."/>
            <person name="Henriet S."/>
            <person name="Mungpakdee S."/>
            <person name="Aury J.M."/>
            <person name="Da Silva C."/>
            <person name="Brinkmann H."/>
            <person name="Mikhaleva J."/>
            <person name="Olsen L.C."/>
            <person name="Jubin C."/>
            <person name="Canestro C."/>
            <person name="Bouquet J.M."/>
            <person name="Danks G."/>
            <person name="Poulain J."/>
            <person name="Campsteijn C."/>
            <person name="Adamski M."/>
            <person name="Cross I."/>
            <person name="Yadetie F."/>
            <person name="Muffato M."/>
            <person name="Louis A."/>
            <person name="Butcher S."/>
            <person name="Tsagkogeorga G."/>
            <person name="Konrad A."/>
            <person name="Singh S."/>
            <person name="Jensen M.F."/>
            <person name="Cong E.H."/>
            <person name="Eikeseth-Otteraa H."/>
            <person name="Noel B."/>
            <person name="Anthouard V."/>
            <person name="Porcel B.M."/>
            <person name="Kachouri-Lafond R."/>
            <person name="Nishino A."/>
            <person name="Ugolini M."/>
            <person name="Chourrout P."/>
            <person name="Nishida H."/>
            <person name="Aasland R."/>
            <person name="Huzurbazar S."/>
            <person name="Westhof E."/>
            <person name="Delsuc F."/>
            <person name="Lehrach H."/>
            <person name="Reinhardt R."/>
            <person name="Weissenbach J."/>
            <person name="Roy S.W."/>
            <person name="Artiguenave F."/>
            <person name="Postlethwait J.H."/>
            <person name="Manak J.R."/>
            <person name="Thompson E.M."/>
            <person name="Jaillon O."/>
            <person name="Du Pasquier L."/>
            <person name="Boudinot P."/>
            <person name="Liberles D.A."/>
            <person name="Volff J.N."/>
            <person name="Philippe H."/>
            <person name="Lenhard B."/>
            <person name="Roest Crollius H."/>
            <person name="Wincker P."/>
            <person name="Chourrout D."/>
        </authorList>
    </citation>
    <scope>NUCLEOTIDE SEQUENCE [LARGE SCALE GENOMIC DNA]</scope>
</reference>
<feature type="domain" description="Peptidase S1" evidence="2">
    <location>
        <begin position="42"/>
        <end position="123"/>
    </location>
</feature>
<gene>
    <name evidence="3" type="ORF">GSOID_T00027067001</name>
</gene>
<dbReference type="EMBL" id="FN654606">
    <property type="protein sequence ID" value="CBY35261.1"/>
    <property type="molecule type" value="Genomic_DNA"/>
</dbReference>
<dbReference type="GO" id="GO:0006508">
    <property type="term" value="P:proteolysis"/>
    <property type="evidence" value="ECO:0007669"/>
    <property type="project" value="InterPro"/>
</dbReference>
<dbReference type="SUPFAM" id="SSF50494">
    <property type="entry name" value="Trypsin-like serine proteases"/>
    <property type="match status" value="1"/>
</dbReference>
<dbReference type="Gene3D" id="2.40.10.10">
    <property type="entry name" value="Trypsin-like serine proteases"/>
    <property type="match status" value="1"/>
</dbReference>
<evidence type="ECO:0000313" key="3">
    <source>
        <dbReference type="EMBL" id="CBY35261.1"/>
    </source>
</evidence>
<dbReference type="PANTHER" id="PTHR24252:SF7">
    <property type="entry name" value="HYALIN"/>
    <property type="match status" value="1"/>
</dbReference>
<evidence type="ECO:0000259" key="2">
    <source>
        <dbReference type="Pfam" id="PF00089"/>
    </source>
</evidence>
<proteinExistence type="predicted"/>
<dbReference type="Proteomes" id="UP000011014">
    <property type="component" value="Unassembled WGS sequence"/>
</dbReference>
<accession>E4YIF0</accession>
<sequence>MISIFVALLHGALCGILPTNLKCRRENILNDFPIADREQLRIIEGTTAEFGAHKWLVHLEGVRCGGVIIGANWVLTSAKCCAGKTLEQLFTVANDWDADVYYDSETVHRPDKIIIHEKWDPVT</sequence>
<dbReference type="InterPro" id="IPR009003">
    <property type="entry name" value="Peptidase_S1_PA"/>
</dbReference>
<protein>
    <recommendedName>
        <fullName evidence="2">Peptidase S1 domain-containing protein</fullName>
    </recommendedName>
</protein>
<evidence type="ECO:0000256" key="1">
    <source>
        <dbReference type="ARBA" id="ARBA00023157"/>
    </source>
</evidence>
<organism evidence="3">
    <name type="scientific">Oikopleura dioica</name>
    <name type="common">Tunicate</name>
    <dbReference type="NCBI Taxonomy" id="34765"/>
    <lineage>
        <taxon>Eukaryota</taxon>
        <taxon>Metazoa</taxon>
        <taxon>Chordata</taxon>
        <taxon>Tunicata</taxon>
        <taxon>Appendicularia</taxon>
        <taxon>Copelata</taxon>
        <taxon>Oikopleuridae</taxon>
        <taxon>Oikopleura</taxon>
    </lineage>
</organism>